<dbReference type="PROSITE" id="PS00626">
    <property type="entry name" value="RCC1_2"/>
    <property type="match status" value="1"/>
</dbReference>
<dbReference type="OMA" id="HELECNG"/>
<dbReference type="GeneID" id="19955023"/>
<dbReference type="STRING" id="1156394.T0Q3P5"/>
<dbReference type="SUPFAM" id="SSF50985">
    <property type="entry name" value="RCC1/BLIP-II"/>
    <property type="match status" value="1"/>
</dbReference>
<dbReference type="InParanoid" id="T0Q3P5"/>
<feature type="repeat" description="RCC1" evidence="1">
    <location>
        <begin position="520"/>
        <end position="571"/>
    </location>
</feature>
<dbReference type="InterPro" id="IPR051553">
    <property type="entry name" value="Ran_GTPase-activating"/>
</dbReference>
<protein>
    <submittedName>
        <fullName evidence="3">Uncharacterized protein</fullName>
    </submittedName>
</protein>
<feature type="repeat" description="RCC1" evidence="1">
    <location>
        <begin position="467"/>
        <end position="519"/>
    </location>
</feature>
<gene>
    <name evidence="3" type="ORF">SDRG_14296</name>
</gene>
<sequence length="639" mass="67762">MRKSKLQAQQNGATVAVSCATMATTSTDDIGQLFDEIVNKRTSAVSSAELSTVLPFTAGDVQFILTRVVDDMRQHKLELEKKEFTRYVKKATSTVSLAHVVVTLQRRRHMKTFSEYYLARGVAGAQLVGPAESATEQPGGASRRRNSRPGDGLGGDAVSNQSNDRPEVERDTKDDPQAQYAARQRISLVRACRAIKSTTEGIFAIAFNRKSRRLELHTVAPSTRAAQIYSSRYFVLLFSRDAGQLAIGCTGYLGGHIYLVRKQGCAHSAPPDILLTSYVFASRDITAVVGLAEPDLQMPATSDAPATGLITAPLDMFTASHVAHACCNHGTVTLCADEGLLEWSQAEVATTATDAVPTPLLTDGECAFPTIAHVNAISAAAFVMPRMLQQAAQGYCLYMSQRAFILEDDATPAPIKAMLDADVATICALWTEAKFKMGPRRIQPKLKNVKQLVNCGTASYTALTRDGQVYTWGQDAVESLGSHVALDATKSSPRKLPGFTKPVAKVTCGGQHVLGLDEAGVAYSWGSNAHGQLGLGHLNDSDTPARIAIAGSPVIIDIAAGDNHSLLLTNAGTTLACGNNWSGQLGTGGSAHLDAMTPVSLPPEANEPLYLVQAVGETSAAVSGPSLCGGSVPCRFSVS</sequence>
<dbReference type="Gene3D" id="2.130.10.30">
    <property type="entry name" value="Regulator of chromosome condensation 1/beta-lactamase-inhibitor protein II"/>
    <property type="match status" value="1"/>
</dbReference>
<reference evidence="3 4" key="1">
    <citation type="submission" date="2012-04" db="EMBL/GenBank/DDBJ databases">
        <title>The Genome Sequence of Saprolegnia declina VS20.</title>
        <authorList>
            <consortium name="The Broad Institute Genome Sequencing Platform"/>
            <person name="Russ C."/>
            <person name="Nusbaum C."/>
            <person name="Tyler B."/>
            <person name="van West P."/>
            <person name="Dieguez-Uribeondo J."/>
            <person name="de Bruijn I."/>
            <person name="Tripathy S."/>
            <person name="Jiang R."/>
            <person name="Young S.K."/>
            <person name="Zeng Q."/>
            <person name="Gargeya S."/>
            <person name="Fitzgerald M."/>
            <person name="Haas B."/>
            <person name="Abouelleil A."/>
            <person name="Alvarado L."/>
            <person name="Arachchi H.M."/>
            <person name="Berlin A."/>
            <person name="Chapman S.B."/>
            <person name="Goldberg J."/>
            <person name="Griggs A."/>
            <person name="Gujja S."/>
            <person name="Hansen M."/>
            <person name="Howarth C."/>
            <person name="Imamovic A."/>
            <person name="Larimer J."/>
            <person name="McCowen C."/>
            <person name="Montmayeur A."/>
            <person name="Murphy C."/>
            <person name="Neiman D."/>
            <person name="Pearson M."/>
            <person name="Priest M."/>
            <person name="Roberts A."/>
            <person name="Saif S."/>
            <person name="Shea T."/>
            <person name="Sisk P."/>
            <person name="Sykes S."/>
            <person name="Wortman J."/>
            <person name="Nusbaum C."/>
            <person name="Birren B."/>
        </authorList>
    </citation>
    <scope>NUCLEOTIDE SEQUENCE [LARGE SCALE GENOMIC DNA]</scope>
    <source>
        <strain evidence="3 4">VS20</strain>
    </source>
</reference>
<dbReference type="Proteomes" id="UP000030762">
    <property type="component" value="Unassembled WGS sequence"/>
</dbReference>
<feature type="region of interest" description="Disordered" evidence="2">
    <location>
        <begin position="129"/>
        <end position="179"/>
    </location>
</feature>
<dbReference type="PANTHER" id="PTHR45982:SF1">
    <property type="entry name" value="REGULATOR OF CHROMOSOME CONDENSATION"/>
    <property type="match status" value="1"/>
</dbReference>
<evidence type="ECO:0000313" key="4">
    <source>
        <dbReference type="Proteomes" id="UP000030762"/>
    </source>
</evidence>
<name>T0Q3P5_SAPDV</name>
<feature type="compositionally biased region" description="Basic and acidic residues" evidence="2">
    <location>
        <begin position="164"/>
        <end position="176"/>
    </location>
</feature>
<dbReference type="PANTHER" id="PTHR45982">
    <property type="entry name" value="REGULATOR OF CHROMOSOME CONDENSATION"/>
    <property type="match status" value="1"/>
</dbReference>
<dbReference type="InterPro" id="IPR009091">
    <property type="entry name" value="RCC1/BLIP-II"/>
</dbReference>
<accession>T0Q3P5</accession>
<dbReference type="OrthoDB" id="5981550at2759"/>
<dbReference type="eggNOG" id="KOG1426">
    <property type="taxonomic scope" value="Eukaryota"/>
</dbReference>
<dbReference type="RefSeq" id="XP_008618638.1">
    <property type="nucleotide sequence ID" value="XM_008620416.1"/>
</dbReference>
<evidence type="ECO:0000256" key="1">
    <source>
        <dbReference type="PROSITE-ProRule" id="PRU00235"/>
    </source>
</evidence>
<dbReference type="EMBL" id="JH767200">
    <property type="protein sequence ID" value="EQC28025.1"/>
    <property type="molecule type" value="Genomic_DNA"/>
</dbReference>
<dbReference type="AlphaFoldDB" id="T0Q3P5"/>
<dbReference type="PROSITE" id="PS51257">
    <property type="entry name" value="PROKAR_LIPOPROTEIN"/>
    <property type="match status" value="1"/>
</dbReference>
<evidence type="ECO:0000256" key="2">
    <source>
        <dbReference type="SAM" id="MobiDB-lite"/>
    </source>
</evidence>
<dbReference type="InterPro" id="IPR000408">
    <property type="entry name" value="Reg_chr_condens"/>
</dbReference>
<dbReference type="VEuPathDB" id="FungiDB:SDRG_14296"/>
<organism evidence="3 4">
    <name type="scientific">Saprolegnia diclina (strain VS20)</name>
    <dbReference type="NCBI Taxonomy" id="1156394"/>
    <lineage>
        <taxon>Eukaryota</taxon>
        <taxon>Sar</taxon>
        <taxon>Stramenopiles</taxon>
        <taxon>Oomycota</taxon>
        <taxon>Saprolegniomycetes</taxon>
        <taxon>Saprolegniales</taxon>
        <taxon>Saprolegniaceae</taxon>
        <taxon>Saprolegnia</taxon>
    </lineage>
</organism>
<dbReference type="Pfam" id="PF00415">
    <property type="entry name" value="RCC1"/>
    <property type="match status" value="2"/>
</dbReference>
<dbReference type="PROSITE" id="PS50012">
    <property type="entry name" value="RCC1_3"/>
    <property type="match status" value="2"/>
</dbReference>
<proteinExistence type="predicted"/>
<evidence type="ECO:0000313" key="3">
    <source>
        <dbReference type="EMBL" id="EQC28025.1"/>
    </source>
</evidence>
<keyword evidence="4" id="KW-1185">Reference proteome</keyword>